<evidence type="ECO:0000313" key="3">
    <source>
        <dbReference type="Proteomes" id="UP001610446"/>
    </source>
</evidence>
<dbReference type="Proteomes" id="UP001610446">
    <property type="component" value="Unassembled WGS sequence"/>
</dbReference>
<dbReference type="PANTHER" id="PTHR35043">
    <property type="entry name" value="TRANSCRIPTION FACTOR DOMAIN-CONTAINING PROTEIN"/>
    <property type="match status" value="1"/>
</dbReference>
<feature type="transmembrane region" description="Helical" evidence="1">
    <location>
        <begin position="19"/>
        <end position="39"/>
    </location>
</feature>
<keyword evidence="1" id="KW-0812">Transmembrane</keyword>
<dbReference type="PANTHER" id="PTHR35043:SF7">
    <property type="entry name" value="TRANSCRIPTION FACTOR DOMAIN-CONTAINING PROTEIN"/>
    <property type="match status" value="1"/>
</dbReference>
<name>A0ABR4JVT7_9EURO</name>
<proteinExistence type="predicted"/>
<protein>
    <submittedName>
        <fullName evidence="2">Uncharacterized protein</fullName>
    </submittedName>
</protein>
<organism evidence="2 3">
    <name type="scientific">Aspergillus pseudoustus</name>
    <dbReference type="NCBI Taxonomy" id="1810923"/>
    <lineage>
        <taxon>Eukaryota</taxon>
        <taxon>Fungi</taxon>
        <taxon>Dikarya</taxon>
        <taxon>Ascomycota</taxon>
        <taxon>Pezizomycotina</taxon>
        <taxon>Eurotiomycetes</taxon>
        <taxon>Eurotiomycetidae</taxon>
        <taxon>Eurotiales</taxon>
        <taxon>Aspergillaceae</taxon>
        <taxon>Aspergillus</taxon>
        <taxon>Aspergillus subgen. Nidulantes</taxon>
    </lineage>
</organism>
<keyword evidence="1" id="KW-1133">Transmembrane helix</keyword>
<gene>
    <name evidence="2" type="ORF">BJY01DRAFT_264125</name>
</gene>
<reference evidence="2 3" key="1">
    <citation type="submission" date="2024-07" db="EMBL/GenBank/DDBJ databases">
        <title>Section-level genome sequencing and comparative genomics of Aspergillus sections Usti and Cavernicolus.</title>
        <authorList>
            <consortium name="Lawrence Berkeley National Laboratory"/>
            <person name="Nybo J.L."/>
            <person name="Vesth T.C."/>
            <person name="Theobald S."/>
            <person name="Frisvad J.C."/>
            <person name="Larsen T.O."/>
            <person name="Kjaerboelling I."/>
            <person name="Rothschild-Mancinelli K."/>
            <person name="Lyhne E.K."/>
            <person name="Kogle M.E."/>
            <person name="Barry K."/>
            <person name="Clum A."/>
            <person name="Na H."/>
            <person name="Ledsgaard L."/>
            <person name="Lin J."/>
            <person name="Lipzen A."/>
            <person name="Kuo A."/>
            <person name="Riley R."/>
            <person name="Mondo S."/>
            <person name="Labutti K."/>
            <person name="Haridas S."/>
            <person name="Pangalinan J."/>
            <person name="Salamov A.A."/>
            <person name="Simmons B.A."/>
            <person name="Magnuson J.K."/>
            <person name="Chen J."/>
            <person name="Drula E."/>
            <person name="Henrissat B."/>
            <person name="Wiebenga A."/>
            <person name="Lubbers R.J."/>
            <person name="Gomes A.C."/>
            <person name="Makela M.R."/>
            <person name="Stajich J."/>
            <person name="Grigoriev I.V."/>
            <person name="Mortensen U.H."/>
            <person name="De Vries R.P."/>
            <person name="Baker S.E."/>
            <person name="Andersen M.R."/>
        </authorList>
    </citation>
    <scope>NUCLEOTIDE SEQUENCE [LARGE SCALE GENOMIC DNA]</scope>
    <source>
        <strain evidence="2 3">CBS 123904</strain>
    </source>
</reference>
<accession>A0ABR4JVT7</accession>
<comment type="caution">
    <text evidence="2">The sequence shown here is derived from an EMBL/GenBank/DDBJ whole genome shotgun (WGS) entry which is preliminary data.</text>
</comment>
<evidence type="ECO:0000313" key="2">
    <source>
        <dbReference type="EMBL" id="KAL2843941.1"/>
    </source>
</evidence>
<evidence type="ECO:0000256" key="1">
    <source>
        <dbReference type="SAM" id="Phobius"/>
    </source>
</evidence>
<sequence>MEPTEGWNPGPKRRRTLDILWACFATMALCVWMAVHPNILAVYSFWPFLFKRLQLMLLAIIFPELVPTSGWDERRQANALFSEIKTHPHTTGDLHPGQTGNLSAIAVEEIEERSKADVFAKAAVVGQCLWFALTVIGRLFQGLPVTPLETHTVIHVGCAILIYTVWMHKPYNLSHCLVVRGPNMDCIGAQFNFHEISRKVFLEEIQMYEQDRIAYWKQRLINSTHGTSTTRSPPARPVLQPITELLHEYKNPMGYGCDEKIKKIKVLHAIAADASKGLELLESLGCHDFHPAMPGDLSLLREDGSQNMTIRRVWGGWSTDVGHEPSAAKAVHALFNFPTEVERWLWRASARCLVAVPFWEVLWIAWLEAVLMGIWIIVAVPLSFTLLVVYTLARCYFLVEAIVGLREMPWEVYLTMQWTSFLPHVS</sequence>
<feature type="transmembrane region" description="Helical" evidence="1">
    <location>
        <begin position="372"/>
        <end position="399"/>
    </location>
</feature>
<keyword evidence="1" id="KW-0472">Membrane</keyword>
<keyword evidence="3" id="KW-1185">Reference proteome</keyword>
<dbReference type="EMBL" id="JBFXLU010000085">
    <property type="protein sequence ID" value="KAL2843941.1"/>
    <property type="molecule type" value="Genomic_DNA"/>
</dbReference>